<dbReference type="InterPro" id="IPR051398">
    <property type="entry name" value="Polysacch_Deacetylase"/>
</dbReference>
<dbReference type="PANTHER" id="PTHR34216">
    <property type="match status" value="1"/>
</dbReference>
<dbReference type="SUPFAM" id="SSF88713">
    <property type="entry name" value="Glycoside hydrolase/deacetylase"/>
    <property type="match status" value="1"/>
</dbReference>
<keyword evidence="1" id="KW-0732">Signal</keyword>
<dbReference type="RefSeq" id="WP_143947040.1">
    <property type="nucleotide sequence ID" value="NZ_BAABMB010000004.1"/>
</dbReference>
<proteinExistence type="predicted"/>
<dbReference type="AlphaFoldDB" id="A0A556AZ08"/>
<dbReference type="GO" id="GO:0016810">
    <property type="term" value="F:hydrolase activity, acting on carbon-nitrogen (but not peptide) bonds"/>
    <property type="evidence" value="ECO:0007669"/>
    <property type="project" value="InterPro"/>
</dbReference>
<comment type="caution">
    <text evidence="3">The sequence shown here is derived from an EMBL/GenBank/DDBJ whole genome shotgun (WGS) entry which is preliminary data.</text>
</comment>
<gene>
    <name evidence="3" type="ORF">FOZ76_05060</name>
</gene>
<sequence length="275" mass="30548">MRVASFRTVPVLMYHHVSPSNDMLTTVPERFESQLAWLAEEGYATLDAEGLAGFLAGRPVPDRSVVLTFDDGFLDNWVYAHPLLQRYGMRAVLFVITGQLGEGAPRACAGSAGTLPDTPGHRACEAAVAAGRADEVMLRWSEVEAMREAGTFDVHSHTHTHTRWDQCCPDAATKRAGIAEDIGLARESLQRRLGPASAHLCWPQGYFDDDYVAEATAQGYTHLYTTDPVGQNVPGADPRHIRRITAKDEPAAWLRRRLWLARHRVLGPLYDKVRY</sequence>
<dbReference type="CDD" id="cd10969">
    <property type="entry name" value="CE4_Ecf1_like_5s"/>
    <property type="match status" value="1"/>
</dbReference>
<dbReference type="Pfam" id="PF01522">
    <property type="entry name" value="Polysacc_deac_1"/>
    <property type="match status" value="1"/>
</dbReference>
<keyword evidence="4" id="KW-1185">Reference proteome</keyword>
<evidence type="ECO:0000256" key="1">
    <source>
        <dbReference type="ARBA" id="ARBA00022729"/>
    </source>
</evidence>
<dbReference type="InterPro" id="IPR002509">
    <property type="entry name" value="NODB_dom"/>
</dbReference>
<reference evidence="3 4" key="1">
    <citation type="submission" date="2019-07" db="EMBL/GenBank/DDBJ databases">
        <title>Qingshengfaniella alkalisoli gen. nov., sp. nov., isolated from saline soil.</title>
        <authorList>
            <person name="Xu L."/>
            <person name="Huang X.-X."/>
            <person name="Sun J.-Q."/>
        </authorList>
    </citation>
    <scope>NUCLEOTIDE SEQUENCE [LARGE SCALE GENOMIC DNA]</scope>
    <source>
        <strain evidence="3 4">DSM 27279</strain>
    </source>
</reference>
<evidence type="ECO:0000259" key="2">
    <source>
        <dbReference type="PROSITE" id="PS51677"/>
    </source>
</evidence>
<dbReference type="PROSITE" id="PS51677">
    <property type="entry name" value="NODB"/>
    <property type="match status" value="1"/>
</dbReference>
<dbReference type="Proteomes" id="UP000318405">
    <property type="component" value="Unassembled WGS sequence"/>
</dbReference>
<feature type="domain" description="NodB homology" evidence="2">
    <location>
        <begin position="63"/>
        <end position="275"/>
    </location>
</feature>
<protein>
    <submittedName>
        <fullName evidence="3">Polysaccharide deacetylase family protein</fullName>
    </submittedName>
</protein>
<evidence type="ECO:0000313" key="4">
    <source>
        <dbReference type="Proteomes" id="UP000318405"/>
    </source>
</evidence>
<dbReference type="Gene3D" id="3.20.20.370">
    <property type="entry name" value="Glycoside hydrolase/deacetylase"/>
    <property type="match status" value="1"/>
</dbReference>
<dbReference type="OrthoDB" id="9814639at2"/>
<dbReference type="EMBL" id="VLTJ01000007">
    <property type="protein sequence ID" value="TSH98158.1"/>
    <property type="molecule type" value="Genomic_DNA"/>
</dbReference>
<dbReference type="InterPro" id="IPR011330">
    <property type="entry name" value="Glyco_hydro/deAcase_b/a-brl"/>
</dbReference>
<evidence type="ECO:0000313" key="3">
    <source>
        <dbReference type="EMBL" id="TSH98158.1"/>
    </source>
</evidence>
<dbReference type="GO" id="GO:0005975">
    <property type="term" value="P:carbohydrate metabolic process"/>
    <property type="evidence" value="ECO:0007669"/>
    <property type="project" value="InterPro"/>
</dbReference>
<organism evidence="3 4">
    <name type="scientific">Verticiella sediminum</name>
    <dbReference type="NCBI Taxonomy" id="1247510"/>
    <lineage>
        <taxon>Bacteria</taxon>
        <taxon>Pseudomonadati</taxon>
        <taxon>Pseudomonadota</taxon>
        <taxon>Betaproteobacteria</taxon>
        <taxon>Burkholderiales</taxon>
        <taxon>Alcaligenaceae</taxon>
        <taxon>Verticiella</taxon>
    </lineage>
</organism>
<accession>A0A556AZ08</accession>
<dbReference type="PANTHER" id="PTHR34216:SF13">
    <property type="entry name" value="XYLANASE_CHITIN DEACETYLASE"/>
    <property type="match status" value="1"/>
</dbReference>
<name>A0A556AZ08_9BURK</name>